<name>A0A0F9L1K1_9ZZZZ</name>
<sequence>MGTGLVGLMCMGEEIIAMTQGRPQAGNYPAERVMENTAHIAYHNPEYMEELYGLVYEMAKVIADRLCNDSECESCPPNKVRVEYALLKRLKL</sequence>
<comment type="caution">
    <text evidence="1">The sequence shown here is derived from an EMBL/GenBank/DDBJ whole genome shotgun (WGS) entry which is preliminary data.</text>
</comment>
<organism evidence="1">
    <name type="scientific">marine sediment metagenome</name>
    <dbReference type="NCBI Taxonomy" id="412755"/>
    <lineage>
        <taxon>unclassified sequences</taxon>
        <taxon>metagenomes</taxon>
        <taxon>ecological metagenomes</taxon>
    </lineage>
</organism>
<protein>
    <submittedName>
        <fullName evidence="1">Uncharacterized protein</fullName>
    </submittedName>
</protein>
<evidence type="ECO:0000313" key="1">
    <source>
        <dbReference type="EMBL" id="KKM21620.1"/>
    </source>
</evidence>
<accession>A0A0F9L1K1</accession>
<proteinExistence type="predicted"/>
<dbReference type="EMBL" id="LAZR01013512">
    <property type="protein sequence ID" value="KKM21620.1"/>
    <property type="molecule type" value="Genomic_DNA"/>
</dbReference>
<reference evidence="1" key="1">
    <citation type="journal article" date="2015" name="Nature">
        <title>Complex archaea that bridge the gap between prokaryotes and eukaryotes.</title>
        <authorList>
            <person name="Spang A."/>
            <person name="Saw J.H."/>
            <person name="Jorgensen S.L."/>
            <person name="Zaremba-Niedzwiedzka K."/>
            <person name="Martijn J."/>
            <person name="Lind A.E."/>
            <person name="van Eijk R."/>
            <person name="Schleper C."/>
            <person name="Guy L."/>
            <person name="Ettema T.J."/>
        </authorList>
    </citation>
    <scope>NUCLEOTIDE SEQUENCE</scope>
</reference>
<dbReference type="AlphaFoldDB" id="A0A0F9L1K1"/>
<gene>
    <name evidence="1" type="ORF">LCGC14_1633550</name>
</gene>